<dbReference type="EMBL" id="JAHLQF010000004">
    <property type="protein sequence ID" value="MBU5485788.1"/>
    <property type="molecule type" value="Genomic_DNA"/>
</dbReference>
<gene>
    <name evidence="3" type="ORF">KQI86_15820</name>
</gene>
<reference evidence="3 4" key="1">
    <citation type="submission" date="2021-06" db="EMBL/GenBank/DDBJ databases">
        <authorList>
            <person name="Sun Q."/>
            <person name="Li D."/>
        </authorList>
    </citation>
    <scope>NUCLEOTIDE SEQUENCE [LARGE SCALE GENOMIC DNA]</scope>
    <source>
        <strain evidence="3 4">MSJ-11</strain>
    </source>
</reference>
<dbReference type="InterPro" id="IPR018711">
    <property type="entry name" value="NAGPA"/>
</dbReference>
<protein>
    <submittedName>
        <fullName evidence="3">Cell wall-binding repeat-containing protein</fullName>
    </submittedName>
</protein>
<dbReference type="Pfam" id="PF04122">
    <property type="entry name" value="CW_binding_2"/>
    <property type="match status" value="3"/>
</dbReference>
<dbReference type="Pfam" id="PF09992">
    <property type="entry name" value="NAGPA"/>
    <property type="match status" value="1"/>
</dbReference>
<proteinExistence type="predicted"/>
<dbReference type="InterPro" id="IPR051922">
    <property type="entry name" value="Bact_Sporulation_Assoc"/>
</dbReference>
<dbReference type="Proteomes" id="UP000726170">
    <property type="component" value="Unassembled WGS sequence"/>
</dbReference>
<comment type="caution">
    <text evidence="3">The sequence shown here is derived from an EMBL/GenBank/DDBJ whole genome shotgun (WGS) entry which is preliminary data.</text>
</comment>
<feature type="domain" description="Phosphodiester glycosidase" evidence="2">
    <location>
        <begin position="120"/>
        <end position="294"/>
    </location>
</feature>
<dbReference type="PANTHER" id="PTHR30032">
    <property type="entry name" value="N-ACETYLMURAMOYL-L-ALANINE AMIDASE-RELATED"/>
    <property type="match status" value="1"/>
</dbReference>
<dbReference type="PANTHER" id="PTHR30032:SF8">
    <property type="entry name" value="GERMINATION-SPECIFIC N-ACETYLMURAMOYL-L-ALANINE AMIDASE"/>
    <property type="match status" value="1"/>
</dbReference>
<evidence type="ECO:0000259" key="2">
    <source>
        <dbReference type="Pfam" id="PF09992"/>
    </source>
</evidence>
<feature type="chain" id="PRO_5045206430" evidence="1">
    <location>
        <begin position="35"/>
        <end position="964"/>
    </location>
</feature>
<evidence type="ECO:0000313" key="4">
    <source>
        <dbReference type="Proteomes" id="UP000726170"/>
    </source>
</evidence>
<evidence type="ECO:0000256" key="1">
    <source>
        <dbReference type="SAM" id="SignalP"/>
    </source>
</evidence>
<accession>A0ABS6EL58</accession>
<feature type="signal peptide" evidence="1">
    <location>
        <begin position="1"/>
        <end position="34"/>
    </location>
</feature>
<name>A0ABS6EL58_9CLOT</name>
<keyword evidence="1" id="KW-0732">Signal</keyword>
<evidence type="ECO:0000313" key="3">
    <source>
        <dbReference type="EMBL" id="MBU5485788.1"/>
    </source>
</evidence>
<keyword evidence="4" id="KW-1185">Reference proteome</keyword>
<dbReference type="InterPro" id="IPR007253">
    <property type="entry name" value="Cell_wall-bd_2"/>
</dbReference>
<sequence>MKGKSIGKFNKKVVSKVVATTILLNMVSSTSVQALGNFDVKSSFISKEINKEEFEIAPGIKEKKYSFRDKSGKKIEMVTVEVDTYNPNAGIEVGTPNDKDTYGMQILREQAKANTTSEEKVVAAVNGDFYYMVTGEPIGIVYKDGRAIKSKYEKGWNFFGILKDGTPVIGDEKKYNEVKDNLEEALGGNAIIVNNGKVHGNLSTEKDPRTAVGIKADGTVFFLTIDGRQEPYSAGISLADLAQIMIDMGAVQALNLDGGGSSTYISRKPGSDELSLGNKPSEGKERVVGNSWLVVSKVQSDGEFASAYIEPFDKSYTPESTVEFKAKGRDRSGAPSPLPSSGLTWSLSDDSFGNIDEKGVFKSTGKTGQVEVLLSYYGEVVGKTLVEIALPDKIDVNTKQISAEKNSQVQLSIYGEYRERKLKVKNEDIIWDISGDVGHIDNNGVLHTKDKTATGKITGTFKGTSLSVSIDVAVGKPSQVLYDFEKDTGSWKITTAGRGEKASIEKATSSKDPIKNGSGSLKINFDFTGGEKNATLGVYTGTGESQNISGRPKAIGMWIYGTPEAKGYWLRMALVDGNGQTQNINLTSESGVNWTGWKYIKAEIPESMKAPFKISETQGIRLMSLASGSKGPMTKGAIYIDDIKAIYSDEDIVDEGTDQGEGSTLNKTRVAGINRFQTATSIAKMMYDKGTSDIVIANAFNYTDQISASILANSLNAPVLLIGNNPNNDKEALEYIKSHMNKAGKVHIVGGKVAVSDSTVDSIKALGIKNIDRMEGKDRYETNIKTNAKLNIPEGSPIIIASGEGFADALSVTSIAQINKYPIILTGSKSLSKDAEEYIKKIKPSKVYIVGGEGVVSPNVKNSVGKLTALKDKDIIRISGSDRYKTNMNVLKHFNIKGDTIAIASGVTFPDSLVGSVYATYNNAPIMLVNNDMNISEQKDFISSKAYKNMIIFGGNGVVKENMF</sequence>
<organism evidence="3 4">
    <name type="scientific">Clostridium mobile</name>
    <dbReference type="NCBI Taxonomy" id="2841512"/>
    <lineage>
        <taxon>Bacteria</taxon>
        <taxon>Bacillati</taxon>
        <taxon>Bacillota</taxon>
        <taxon>Clostridia</taxon>
        <taxon>Eubacteriales</taxon>
        <taxon>Clostridiaceae</taxon>
        <taxon>Clostridium</taxon>
    </lineage>
</organism>
<dbReference type="RefSeq" id="WP_216440384.1">
    <property type="nucleotide sequence ID" value="NZ_JAHLQF010000004.1"/>
</dbReference>